<name>A0AAV1A8I9_VICFA</name>
<gene>
    <name evidence="1" type="ORF">VFH_IV012400</name>
</gene>
<evidence type="ECO:0000313" key="1">
    <source>
        <dbReference type="EMBL" id="CAI8606905.1"/>
    </source>
</evidence>
<organism evidence="1 2">
    <name type="scientific">Vicia faba</name>
    <name type="common">Broad bean</name>
    <name type="synonym">Faba vulgaris</name>
    <dbReference type="NCBI Taxonomy" id="3906"/>
    <lineage>
        <taxon>Eukaryota</taxon>
        <taxon>Viridiplantae</taxon>
        <taxon>Streptophyta</taxon>
        <taxon>Embryophyta</taxon>
        <taxon>Tracheophyta</taxon>
        <taxon>Spermatophyta</taxon>
        <taxon>Magnoliopsida</taxon>
        <taxon>eudicotyledons</taxon>
        <taxon>Gunneridae</taxon>
        <taxon>Pentapetalae</taxon>
        <taxon>rosids</taxon>
        <taxon>fabids</taxon>
        <taxon>Fabales</taxon>
        <taxon>Fabaceae</taxon>
        <taxon>Papilionoideae</taxon>
        <taxon>50 kb inversion clade</taxon>
        <taxon>NPAAA clade</taxon>
        <taxon>Hologalegina</taxon>
        <taxon>IRL clade</taxon>
        <taxon>Fabeae</taxon>
        <taxon>Vicia</taxon>
    </lineage>
</organism>
<keyword evidence="2" id="KW-1185">Reference proteome</keyword>
<protein>
    <submittedName>
        <fullName evidence="1">Uncharacterized protein</fullName>
    </submittedName>
</protein>
<accession>A0AAV1A8I9</accession>
<evidence type="ECO:0000313" key="2">
    <source>
        <dbReference type="Proteomes" id="UP001157006"/>
    </source>
</evidence>
<dbReference type="AlphaFoldDB" id="A0AAV1A8I9"/>
<dbReference type="Proteomes" id="UP001157006">
    <property type="component" value="Chromosome 4"/>
</dbReference>
<proteinExistence type="predicted"/>
<sequence length="84" mass="9839">MLYWSCCESNCYIEDESDDEHGDGRCRSAMKMHEEVKMETKENNEEDDEGDDEVVGMKSSHFCVAYKYDRDIDAVQRERLKGES</sequence>
<dbReference type="EMBL" id="OX451739">
    <property type="protein sequence ID" value="CAI8606905.1"/>
    <property type="molecule type" value="Genomic_DNA"/>
</dbReference>
<reference evidence="1 2" key="1">
    <citation type="submission" date="2023-01" db="EMBL/GenBank/DDBJ databases">
        <authorList>
            <person name="Kreplak J."/>
        </authorList>
    </citation>
    <scope>NUCLEOTIDE SEQUENCE [LARGE SCALE GENOMIC DNA]</scope>
</reference>